<protein>
    <submittedName>
        <fullName evidence="12">Protein YLS3-like</fullName>
    </submittedName>
</protein>
<keyword evidence="4" id="KW-0472">Membrane</keyword>
<dbReference type="InterPro" id="IPR043325">
    <property type="entry name" value="LTSS"/>
</dbReference>
<dbReference type="Proteomes" id="UP001604277">
    <property type="component" value="Unassembled WGS sequence"/>
</dbReference>
<dbReference type="GO" id="GO:0098552">
    <property type="term" value="C:side of membrane"/>
    <property type="evidence" value="ECO:0007669"/>
    <property type="project" value="UniProtKB-KW"/>
</dbReference>
<dbReference type="GO" id="GO:0005886">
    <property type="term" value="C:plasma membrane"/>
    <property type="evidence" value="ECO:0007669"/>
    <property type="project" value="UniProtKB-SubCell"/>
</dbReference>
<dbReference type="Pfam" id="PF14368">
    <property type="entry name" value="LTP_2"/>
    <property type="match status" value="1"/>
</dbReference>
<keyword evidence="8" id="KW-0449">Lipoprotein</keyword>
<comment type="caution">
    <text evidence="12">The sequence shown here is derived from an EMBL/GenBank/DDBJ whole genome shotgun (WGS) entry which is preliminary data.</text>
</comment>
<evidence type="ECO:0000259" key="11">
    <source>
        <dbReference type="SMART" id="SM00499"/>
    </source>
</evidence>
<dbReference type="SMART" id="SM00499">
    <property type="entry name" value="AAI"/>
    <property type="match status" value="1"/>
</dbReference>
<evidence type="ECO:0000256" key="9">
    <source>
        <dbReference type="SAM" id="MobiDB-lite"/>
    </source>
</evidence>
<feature type="domain" description="Bifunctional inhibitor/plant lipid transfer protein/seed storage helical" evidence="11">
    <location>
        <begin position="33"/>
        <end position="110"/>
    </location>
</feature>
<keyword evidence="3" id="KW-1003">Cell membrane</keyword>
<dbReference type="EMBL" id="JBFOLJ010000002">
    <property type="protein sequence ID" value="KAL2553735.1"/>
    <property type="molecule type" value="Genomic_DNA"/>
</dbReference>
<keyword evidence="13" id="KW-1185">Reference proteome</keyword>
<dbReference type="Gene3D" id="1.10.110.10">
    <property type="entry name" value="Plant lipid-transfer and hydrophobic proteins"/>
    <property type="match status" value="1"/>
</dbReference>
<evidence type="ECO:0000256" key="8">
    <source>
        <dbReference type="ARBA" id="ARBA00023288"/>
    </source>
</evidence>
<evidence type="ECO:0000256" key="4">
    <source>
        <dbReference type="ARBA" id="ARBA00022622"/>
    </source>
</evidence>
<reference evidence="13" key="1">
    <citation type="submission" date="2024-07" db="EMBL/GenBank/DDBJ databases">
        <title>Two chromosome-level genome assemblies of Korean endemic species Abeliophyllum distichum and Forsythia ovata (Oleaceae).</title>
        <authorList>
            <person name="Jang H."/>
        </authorList>
    </citation>
    <scope>NUCLEOTIDE SEQUENCE [LARGE SCALE GENOMIC DNA]</scope>
</reference>
<evidence type="ECO:0000256" key="6">
    <source>
        <dbReference type="ARBA" id="ARBA00023157"/>
    </source>
</evidence>
<evidence type="ECO:0000256" key="5">
    <source>
        <dbReference type="ARBA" id="ARBA00022729"/>
    </source>
</evidence>
<dbReference type="PANTHER" id="PTHR33044">
    <property type="entry name" value="BIFUNCTIONAL INHIBITOR/LIPID-TRANSFER PROTEIN/SEED STORAGE 2S ALBUMIN SUPERFAMILY PROTEIN-RELATED"/>
    <property type="match status" value="1"/>
</dbReference>
<dbReference type="AlphaFoldDB" id="A0ABD1WW96"/>
<feature type="compositionally biased region" description="Low complexity" evidence="9">
    <location>
        <begin position="132"/>
        <end position="167"/>
    </location>
</feature>
<keyword evidence="7" id="KW-0325">Glycoprotein</keyword>
<name>A0ABD1WW96_9LAMI</name>
<comment type="similarity">
    <text evidence="2">Belongs to the plant LTP family.</text>
</comment>
<evidence type="ECO:0000256" key="10">
    <source>
        <dbReference type="SAM" id="SignalP"/>
    </source>
</evidence>
<sequence>MDRKKNLFTIICILVGTMAMVAMATMEDDEKDCAEQLTNLASCIPFVSGTAKKPTPECCQDTDKVRTAKPKCLCVLIKESTDPSMGLPINTTLALQMPSVCNIEAKISDCPSILKLPADSPDAKIFQVAGDSSTSNSPPASASTSSSSSTGSSSDSKTSASTSDGAKITGKVPKAKPPHLCQRPLDQAGCKSRDVHEWQGPDKESQQANPQDRPPQYFSENLSYTEIEHALPEDFSPRHLKPYQLAYAPVADKPFTL</sequence>
<feature type="compositionally biased region" description="Basic and acidic residues" evidence="9">
    <location>
        <begin position="191"/>
        <end position="205"/>
    </location>
</feature>
<dbReference type="InterPro" id="IPR016140">
    <property type="entry name" value="Bifunc_inhib/LTP/seed_store"/>
</dbReference>
<evidence type="ECO:0000313" key="13">
    <source>
        <dbReference type="Proteomes" id="UP001604277"/>
    </source>
</evidence>
<keyword evidence="4" id="KW-0336">GPI-anchor</keyword>
<evidence type="ECO:0000256" key="2">
    <source>
        <dbReference type="ARBA" id="ARBA00009748"/>
    </source>
</evidence>
<evidence type="ECO:0000256" key="7">
    <source>
        <dbReference type="ARBA" id="ARBA00023180"/>
    </source>
</evidence>
<gene>
    <name evidence="12" type="ORF">Fot_07354</name>
</gene>
<accession>A0ABD1WW96</accession>
<feature type="chain" id="PRO_5044787858" evidence="10">
    <location>
        <begin position="25"/>
        <end position="257"/>
    </location>
</feature>
<organism evidence="12 13">
    <name type="scientific">Forsythia ovata</name>
    <dbReference type="NCBI Taxonomy" id="205694"/>
    <lineage>
        <taxon>Eukaryota</taxon>
        <taxon>Viridiplantae</taxon>
        <taxon>Streptophyta</taxon>
        <taxon>Embryophyta</taxon>
        <taxon>Tracheophyta</taxon>
        <taxon>Spermatophyta</taxon>
        <taxon>Magnoliopsida</taxon>
        <taxon>eudicotyledons</taxon>
        <taxon>Gunneridae</taxon>
        <taxon>Pentapetalae</taxon>
        <taxon>asterids</taxon>
        <taxon>lamiids</taxon>
        <taxon>Lamiales</taxon>
        <taxon>Oleaceae</taxon>
        <taxon>Forsythieae</taxon>
        <taxon>Forsythia</taxon>
    </lineage>
</organism>
<evidence type="ECO:0000256" key="3">
    <source>
        <dbReference type="ARBA" id="ARBA00022475"/>
    </source>
</evidence>
<comment type="subcellular location">
    <subcellularLocation>
        <location evidence="1">Cell membrane</location>
        <topology evidence="1">Lipid-anchor</topology>
        <topology evidence="1">GPI-anchor</topology>
    </subcellularLocation>
</comment>
<evidence type="ECO:0000313" key="12">
    <source>
        <dbReference type="EMBL" id="KAL2553735.1"/>
    </source>
</evidence>
<dbReference type="InterPro" id="IPR036312">
    <property type="entry name" value="Bifun_inhib/LTP/seed_sf"/>
</dbReference>
<dbReference type="SUPFAM" id="SSF47699">
    <property type="entry name" value="Bifunctional inhibitor/lipid-transfer protein/seed storage 2S albumin"/>
    <property type="match status" value="1"/>
</dbReference>
<keyword evidence="6" id="KW-1015">Disulfide bond</keyword>
<keyword evidence="5 10" id="KW-0732">Signal</keyword>
<evidence type="ECO:0000256" key="1">
    <source>
        <dbReference type="ARBA" id="ARBA00004609"/>
    </source>
</evidence>
<feature type="region of interest" description="Disordered" evidence="9">
    <location>
        <begin position="128"/>
        <end position="218"/>
    </location>
</feature>
<feature type="signal peptide" evidence="10">
    <location>
        <begin position="1"/>
        <end position="24"/>
    </location>
</feature>
<dbReference type="CDD" id="cd00010">
    <property type="entry name" value="AAI_LTSS"/>
    <property type="match status" value="1"/>
</dbReference>
<proteinExistence type="inferred from homology"/>